<evidence type="ECO:0000313" key="1">
    <source>
        <dbReference type="Proteomes" id="UP000887564"/>
    </source>
</evidence>
<accession>A0A914RL67</accession>
<evidence type="ECO:0000313" key="2">
    <source>
        <dbReference type="WBParaSite" id="PEQ_0000553701-mRNA-1"/>
    </source>
</evidence>
<reference evidence="2" key="1">
    <citation type="submission" date="2022-11" db="UniProtKB">
        <authorList>
            <consortium name="WormBaseParasite"/>
        </authorList>
    </citation>
    <scope>IDENTIFICATION</scope>
</reference>
<organism evidence="1 2">
    <name type="scientific">Parascaris equorum</name>
    <name type="common">Equine roundworm</name>
    <dbReference type="NCBI Taxonomy" id="6256"/>
    <lineage>
        <taxon>Eukaryota</taxon>
        <taxon>Metazoa</taxon>
        <taxon>Ecdysozoa</taxon>
        <taxon>Nematoda</taxon>
        <taxon>Chromadorea</taxon>
        <taxon>Rhabditida</taxon>
        <taxon>Spirurina</taxon>
        <taxon>Ascaridomorpha</taxon>
        <taxon>Ascaridoidea</taxon>
        <taxon>Ascarididae</taxon>
        <taxon>Parascaris</taxon>
    </lineage>
</organism>
<keyword evidence="1" id="KW-1185">Reference proteome</keyword>
<name>A0A914RL67_PAREQ</name>
<dbReference type="AlphaFoldDB" id="A0A914RL67"/>
<proteinExistence type="predicted"/>
<dbReference type="Proteomes" id="UP000887564">
    <property type="component" value="Unplaced"/>
</dbReference>
<dbReference type="WBParaSite" id="PEQ_0000553701-mRNA-1">
    <property type="protein sequence ID" value="PEQ_0000553701-mRNA-1"/>
    <property type="gene ID" value="PEQ_0000553701"/>
</dbReference>
<sequence>MVSRSPESHWDEYVSPKWALCNSKLVLLPTTAAFFFGSGGGANFNAAATVDPALVFTPVDPTLVFK</sequence>
<protein>
    <submittedName>
        <fullName evidence="2">Uncharacterized protein</fullName>
    </submittedName>
</protein>